<evidence type="ECO:0000313" key="2">
    <source>
        <dbReference type="Proteomes" id="UP001283361"/>
    </source>
</evidence>
<dbReference type="EMBL" id="JAWDGP010000619">
    <property type="protein sequence ID" value="KAK3798854.1"/>
    <property type="molecule type" value="Genomic_DNA"/>
</dbReference>
<comment type="caution">
    <text evidence="1">The sequence shown here is derived from an EMBL/GenBank/DDBJ whole genome shotgun (WGS) entry which is preliminary data.</text>
</comment>
<reference evidence="1" key="1">
    <citation type="journal article" date="2023" name="G3 (Bethesda)">
        <title>A reference genome for the long-term kleptoplast-retaining sea slug Elysia crispata morphotype clarki.</title>
        <authorList>
            <person name="Eastman K.E."/>
            <person name="Pendleton A.L."/>
            <person name="Shaikh M.A."/>
            <person name="Suttiyut T."/>
            <person name="Ogas R."/>
            <person name="Tomko P."/>
            <person name="Gavelis G."/>
            <person name="Widhalm J.R."/>
            <person name="Wisecaver J.H."/>
        </authorList>
    </citation>
    <scope>NUCLEOTIDE SEQUENCE</scope>
    <source>
        <strain evidence="1">ECLA1</strain>
    </source>
</reference>
<keyword evidence="2" id="KW-1185">Reference proteome</keyword>
<sequence>MAHLLPPAGITYPESERFRNYLVRPPIPKQQPKQVIVCCERIQSGGPGCRSEVRCKVIDGNEACALKLCPDSCDTLTNFCRENDCRPRPPLTQPGLLCYSGCEDSCAPCCPKPCKSFTFRQPCSPCTTPCPPLCPPPCPKPKPLCCSPCPPPLPPCPRPCRRASSAKTGIFGLDILEKKAFHGDPPLDELRLVVDELPVHCHNPPPVCTKAPNRKLSDETTRARESRYRDKGYPQLERNHTEKSWTFRGQFKMTSNRDWQTVQPNSLAEAIVRPDFSCFRDTATNCYSFRPYEHREPKPPPIEFGHAMPIPFYHPPHRPIGRYNHVTVNQEDHPDITLLRLSRLALRYCDSRNLDFLSEKKILIGRRDFTTVKFNNSYVKDCQVALRAICTEKSYLVKTKQKNSRQQNVAKMDDASHMCLTIYCGGTISALTTLAHFYLFTTSGLHQGLLHQVRVHQILCVKPLKLTHSCRGNLRSQKS</sequence>
<dbReference type="AlphaFoldDB" id="A0AAE1E922"/>
<name>A0AAE1E922_9GAST</name>
<organism evidence="1 2">
    <name type="scientific">Elysia crispata</name>
    <name type="common">lettuce slug</name>
    <dbReference type="NCBI Taxonomy" id="231223"/>
    <lineage>
        <taxon>Eukaryota</taxon>
        <taxon>Metazoa</taxon>
        <taxon>Spiralia</taxon>
        <taxon>Lophotrochozoa</taxon>
        <taxon>Mollusca</taxon>
        <taxon>Gastropoda</taxon>
        <taxon>Heterobranchia</taxon>
        <taxon>Euthyneura</taxon>
        <taxon>Panpulmonata</taxon>
        <taxon>Sacoglossa</taxon>
        <taxon>Placobranchoidea</taxon>
        <taxon>Plakobranchidae</taxon>
        <taxon>Elysia</taxon>
    </lineage>
</organism>
<gene>
    <name evidence="1" type="ORF">RRG08_050234</name>
</gene>
<dbReference type="Proteomes" id="UP001283361">
    <property type="component" value="Unassembled WGS sequence"/>
</dbReference>
<proteinExistence type="predicted"/>
<accession>A0AAE1E922</accession>
<evidence type="ECO:0000313" key="1">
    <source>
        <dbReference type="EMBL" id="KAK3798854.1"/>
    </source>
</evidence>
<protein>
    <submittedName>
        <fullName evidence="1">Uncharacterized protein</fullName>
    </submittedName>
</protein>